<dbReference type="PANTHER" id="PTHR47926">
    <property type="entry name" value="PENTATRICOPEPTIDE REPEAT-CONTAINING PROTEIN"/>
    <property type="match status" value="1"/>
</dbReference>
<dbReference type="InterPro" id="IPR046960">
    <property type="entry name" value="PPR_At4g14850-like_plant"/>
</dbReference>
<evidence type="ECO:0000256" key="1">
    <source>
        <dbReference type="ARBA" id="ARBA00022737"/>
    </source>
</evidence>
<dbReference type="InterPro" id="IPR002885">
    <property type="entry name" value="PPR_rpt"/>
</dbReference>
<dbReference type="EMBL" id="JACGWJ010000002">
    <property type="protein sequence ID" value="KAL0435869.1"/>
    <property type="molecule type" value="Genomic_DNA"/>
</dbReference>
<dbReference type="AlphaFoldDB" id="A0AAW2W3U4"/>
<accession>A0AAW2W3U4</accession>
<reference evidence="3" key="1">
    <citation type="submission" date="2020-06" db="EMBL/GenBank/DDBJ databases">
        <authorList>
            <person name="Li T."/>
            <person name="Hu X."/>
            <person name="Zhang T."/>
            <person name="Song X."/>
            <person name="Zhang H."/>
            <person name="Dai N."/>
            <person name="Sheng W."/>
            <person name="Hou X."/>
            <person name="Wei L."/>
        </authorList>
    </citation>
    <scope>NUCLEOTIDE SEQUENCE</scope>
    <source>
        <strain evidence="3">G02</strain>
        <tissue evidence="3">Leaf</tissue>
    </source>
</reference>
<organism evidence="3">
    <name type="scientific">Sesamum radiatum</name>
    <name type="common">Black benniseed</name>
    <dbReference type="NCBI Taxonomy" id="300843"/>
    <lineage>
        <taxon>Eukaryota</taxon>
        <taxon>Viridiplantae</taxon>
        <taxon>Streptophyta</taxon>
        <taxon>Embryophyta</taxon>
        <taxon>Tracheophyta</taxon>
        <taxon>Spermatophyta</taxon>
        <taxon>Magnoliopsida</taxon>
        <taxon>eudicotyledons</taxon>
        <taxon>Gunneridae</taxon>
        <taxon>Pentapetalae</taxon>
        <taxon>asterids</taxon>
        <taxon>lamiids</taxon>
        <taxon>Lamiales</taxon>
        <taxon>Pedaliaceae</taxon>
        <taxon>Sesamum</taxon>
    </lineage>
</organism>
<dbReference type="Pfam" id="PF13041">
    <property type="entry name" value="PPR_2"/>
    <property type="match status" value="1"/>
</dbReference>
<dbReference type="Gene3D" id="1.25.40.10">
    <property type="entry name" value="Tetratricopeptide repeat domain"/>
    <property type="match status" value="1"/>
</dbReference>
<dbReference type="GO" id="GO:0003723">
    <property type="term" value="F:RNA binding"/>
    <property type="evidence" value="ECO:0007669"/>
    <property type="project" value="InterPro"/>
</dbReference>
<protein>
    <submittedName>
        <fullName evidence="3">Pentatricopeptide repeat-containing protein</fullName>
    </submittedName>
</protein>
<dbReference type="InterPro" id="IPR011990">
    <property type="entry name" value="TPR-like_helical_dom_sf"/>
</dbReference>
<dbReference type="GO" id="GO:0009451">
    <property type="term" value="P:RNA modification"/>
    <property type="evidence" value="ECO:0007669"/>
    <property type="project" value="InterPro"/>
</dbReference>
<dbReference type="NCBIfam" id="TIGR00756">
    <property type="entry name" value="PPR"/>
    <property type="match status" value="1"/>
</dbReference>
<comment type="caution">
    <text evidence="3">The sequence shown here is derived from an EMBL/GenBank/DDBJ whole genome shotgun (WGS) entry which is preliminary data.</text>
</comment>
<feature type="repeat" description="PPR" evidence="2">
    <location>
        <begin position="46"/>
        <end position="80"/>
    </location>
</feature>
<name>A0AAW2W3U4_SESRA</name>
<gene>
    <name evidence="3" type="ORF">Sradi_0294800</name>
</gene>
<dbReference type="PROSITE" id="PS51375">
    <property type="entry name" value="PPR"/>
    <property type="match status" value="1"/>
</dbReference>
<reference evidence="3" key="2">
    <citation type="journal article" date="2024" name="Plant">
        <title>Genomic evolution and insights into agronomic trait innovations of Sesamum species.</title>
        <authorList>
            <person name="Miao H."/>
            <person name="Wang L."/>
            <person name="Qu L."/>
            <person name="Liu H."/>
            <person name="Sun Y."/>
            <person name="Le M."/>
            <person name="Wang Q."/>
            <person name="Wei S."/>
            <person name="Zheng Y."/>
            <person name="Lin W."/>
            <person name="Duan Y."/>
            <person name="Cao H."/>
            <person name="Xiong S."/>
            <person name="Wang X."/>
            <person name="Wei L."/>
            <person name="Li C."/>
            <person name="Ma Q."/>
            <person name="Ju M."/>
            <person name="Zhao R."/>
            <person name="Li G."/>
            <person name="Mu C."/>
            <person name="Tian Q."/>
            <person name="Mei H."/>
            <person name="Zhang T."/>
            <person name="Gao T."/>
            <person name="Zhang H."/>
        </authorList>
    </citation>
    <scope>NUCLEOTIDE SEQUENCE</scope>
    <source>
        <strain evidence="3">G02</strain>
    </source>
</reference>
<evidence type="ECO:0000313" key="3">
    <source>
        <dbReference type="EMBL" id="KAL0435869.1"/>
    </source>
</evidence>
<sequence length="112" mass="12023">MNEGTSLHAEVTKLGFINDVYVGNSLLNLYAATGNMALCGEMPLRDIVSWTVVISGFNEAGSFDDALIAFERMRSEGIMPNQVTAMNALAACAGFGSLDIGVWIHEHVKRSA</sequence>
<keyword evidence="1" id="KW-0677">Repeat</keyword>
<proteinExistence type="predicted"/>
<evidence type="ECO:0000256" key="2">
    <source>
        <dbReference type="PROSITE-ProRule" id="PRU00708"/>
    </source>
</evidence>